<dbReference type="AlphaFoldDB" id="A0A0A9EFT7"/>
<name>A0A0A9EFT7_ARUDO</name>
<organism evidence="1">
    <name type="scientific">Arundo donax</name>
    <name type="common">Giant reed</name>
    <name type="synonym">Donax arundinaceus</name>
    <dbReference type="NCBI Taxonomy" id="35708"/>
    <lineage>
        <taxon>Eukaryota</taxon>
        <taxon>Viridiplantae</taxon>
        <taxon>Streptophyta</taxon>
        <taxon>Embryophyta</taxon>
        <taxon>Tracheophyta</taxon>
        <taxon>Spermatophyta</taxon>
        <taxon>Magnoliopsida</taxon>
        <taxon>Liliopsida</taxon>
        <taxon>Poales</taxon>
        <taxon>Poaceae</taxon>
        <taxon>PACMAD clade</taxon>
        <taxon>Arundinoideae</taxon>
        <taxon>Arundineae</taxon>
        <taxon>Arundo</taxon>
    </lineage>
</organism>
<sequence>MKRQQQLNCNVSGPAQASQCFNTSRKLYS</sequence>
<accession>A0A0A9EFT7</accession>
<evidence type="ECO:0000313" key="1">
    <source>
        <dbReference type="EMBL" id="JAD97888.1"/>
    </source>
</evidence>
<reference evidence="1" key="2">
    <citation type="journal article" date="2015" name="Data Brief">
        <title>Shoot transcriptome of the giant reed, Arundo donax.</title>
        <authorList>
            <person name="Barrero R.A."/>
            <person name="Guerrero F.D."/>
            <person name="Moolhuijzen P."/>
            <person name="Goolsby J.A."/>
            <person name="Tidwell J."/>
            <person name="Bellgard S.E."/>
            <person name="Bellgard M.I."/>
        </authorList>
    </citation>
    <scope>NUCLEOTIDE SEQUENCE</scope>
    <source>
        <tissue evidence="1">Shoot tissue taken approximately 20 cm above the soil surface</tissue>
    </source>
</reference>
<protein>
    <submittedName>
        <fullName evidence="1">Uncharacterized protein</fullName>
    </submittedName>
</protein>
<proteinExistence type="predicted"/>
<reference evidence="1" key="1">
    <citation type="submission" date="2014-09" db="EMBL/GenBank/DDBJ databases">
        <authorList>
            <person name="Magalhaes I.L.F."/>
            <person name="Oliveira U."/>
            <person name="Santos F.R."/>
            <person name="Vidigal T.H.D.A."/>
            <person name="Brescovit A.D."/>
            <person name="Santos A.J."/>
        </authorList>
    </citation>
    <scope>NUCLEOTIDE SEQUENCE</scope>
    <source>
        <tissue evidence="1">Shoot tissue taken approximately 20 cm above the soil surface</tissue>
    </source>
</reference>
<dbReference type="EMBL" id="GBRH01200007">
    <property type="protein sequence ID" value="JAD97888.1"/>
    <property type="molecule type" value="Transcribed_RNA"/>
</dbReference>